<evidence type="ECO:0000313" key="2">
    <source>
        <dbReference type="EMBL" id="KAL3831895.1"/>
    </source>
</evidence>
<name>A0ABD3T5N4_SINWO</name>
<reference evidence="2 3" key="1">
    <citation type="submission" date="2024-11" db="EMBL/GenBank/DDBJ databases">
        <title>Chromosome-level genome assembly of the freshwater bivalve Anodonta woodiana.</title>
        <authorList>
            <person name="Chen X."/>
        </authorList>
    </citation>
    <scope>NUCLEOTIDE SEQUENCE [LARGE SCALE GENOMIC DNA]</scope>
    <source>
        <strain evidence="2">MN2024</strain>
        <tissue evidence="2">Gills</tissue>
    </source>
</reference>
<accession>A0ABD3T5N4</accession>
<dbReference type="EMBL" id="JBJQND010000019">
    <property type="protein sequence ID" value="KAL3831895.1"/>
    <property type="molecule type" value="Genomic_DNA"/>
</dbReference>
<comment type="caution">
    <text evidence="2">The sequence shown here is derived from an EMBL/GenBank/DDBJ whole genome shotgun (WGS) entry which is preliminary data.</text>
</comment>
<evidence type="ECO:0000313" key="3">
    <source>
        <dbReference type="Proteomes" id="UP001634394"/>
    </source>
</evidence>
<keyword evidence="3" id="KW-1185">Reference proteome</keyword>
<evidence type="ECO:0000256" key="1">
    <source>
        <dbReference type="SAM" id="Phobius"/>
    </source>
</evidence>
<keyword evidence="1" id="KW-0812">Transmembrane</keyword>
<organism evidence="2 3">
    <name type="scientific">Sinanodonta woodiana</name>
    <name type="common">Chinese pond mussel</name>
    <name type="synonym">Anodonta woodiana</name>
    <dbReference type="NCBI Taxonomy" id="1069815"/>
    <lineage>
        <taxon>Eukaryota</taxon>
        <taxon>Metazoa</taxon>
        <taxon>Spiralia</taxon>
        <taxon>Lophotrochozoa</taxon>
        <taxon>Mollusca</taxon>
        <taxon>Bivalvia</taxon>
        <taxon>Autobranchia</taxon>
        <taxon>Heteroconchia</taxon>
        <taxon>Palaeoheterodonta</taxon>
        <taxon>Unionida</taxon>
        <taxon>Unionoidea</taxon>
        <taxon>Unionidae</taxon>
        <taxon>Unioninae</taxon>
        <taxon>Sinanodonta</taxon>
    </lineage>
</organism>
<keyword evidence="1" id="KW-0472">Membrane</keyword>
<dbReference type="Proteomes" id="UP001634394">
    <property type="component" value="Unassembled WGS sequence"/>
</dbReference>
<feature type="transmembrane region" description="Helical" evidence="1">
    <location>
        <begin position="70"/>
        <end position="92"/>
    </location>
</feature>
<protein>
    <submittedName>
        <fullName evidence="2">Uncharacterized protein</fullName>
    </submittedName>
</protein>
<sequence>MPSCYDLLRRVLTPILNNSDASVRKSTNQGVLFTKEAALLNFTDFDSFNVTNSDKIEAEIQGYLLKNLHLIKLTVLGVVVVVLLLSTCRFVFKLFSKYTDSDRKDDMD</sequence>
<gene>
    <name evidence="2" type="ORF">ACJMK2_023589</name>
</gene>
<keyword evidence="1" id="KW-1133">Transmembrane helix</keyword>
<proteinExistence type="predicted"/>
<dbReference type="AlphaFoldDB" id="A0ABD3T5N4"/>